<dbReference type="EMBL" id="JBDJPC010000006">
    <property type="protein sequence ID" value="KAL1497964.1"/>
    <property type="molecule type" value="Genomic_DNA"/>
</dbReference>
<name>A0ABD1ENT6_HYPHA</name>
<proteinExistence type="predicted"/>
<organism evidence="1 2">
    <name type="scientific">Hypothenemus hampei</name>
    <name type="common">Coffee berry borer</name>
    <dbReference type="NCBI Taxonomy" id="57062"/>
    <lineage>
        <taxon>Eukaryota</taxon>
        <taxon>Metazoa</taxon>
        <taxon>Ecdysozoa</taxon>
        <taxon>Arthropoda</taxon>
        <taxon>Hexapoda</taxon>
        <taxon>Insecta</taxon>
        <taxon>Pterygota</taxon>
        <taxon>Neoptera</taxon>
        <taxon>Endopterygota</taxon>
        <taxon>Coleoptera</taxon>
        <taxon>Polyphaga</taxon>
        <taxon>Cucujiformia</taxon>
        <taxon>Curculionidae</taxon>
        <taxon>Scolytinae</taxon>
        <taxon>Hypothenemus</taxon>
    </lineage>
</organism>
<comment type="caution">
    <text evidence="1">The sequence shown here is derived from an EMBL/GenBank/DDBJ whole genome shotgun (WGS) entry which is preliminary data.</text>
</comment>
<dbReference type="AlphaFoldDB" id="A0ABD1ENT6"/>
<evidence type="ECO:0000313" key="1">
    <source>
        <dbReference type="EMBL" id="KAL1497964.1"/>
    </source>
</evidence>
<keyword evidence="2" id="KW-1185">Reference proteome</keyword>
<gene>
    <name evidence="1" type="ORF">ABEB36_008841</name>
</gene>
<reference evidence="1 2" key="1">
    <citation type="submission" date="2024-05" db="EMBL/GenBank/DDBJ databases">
        <title>Genetic variation in Jamaican populations of the coffee berry borer (Hypothenemus hampei).</title>
        <authorList>
            <person name="Errbii M."/>
            <person name="Myrie A."/>
        </authorList>
    </citation>
    <scope>NUCLEOTIDE SEQUENCE [LARGE SCALE GENOMIC DNA]</scope>
    <source>
        <strain evidence="1">JA-Hopewell-2020-01-JO</strain>
        <tissue evidence="1">Whole body</tissue>
    </source>
</reference>
<accession>A0ABD1ENT6</accession>
<dbReference type="Proteomes" id="UP001566132">
    <property type="component" value="Unassembled WGS sequence"/>
</dbReference>
<sequence length="90" mass="10456">MIKRFISSFLTCFGLLLVVCISYGETFNFYYITENKRGHSHDFDDNSAHKNIISRPSISLIIIRKQKKNSYFKTRHANSKPQAETALQIL</sequence>
<protein>
    <submittedName>
        <fullName evidence="1">Uncharacterized protein</fullName>
    </submittedName>
</protein>
<evidence type="ECO:0000313" key="2">
    <source>
        <dbReference type="Proteomes" id="UP001566132"/>
    </source>
</evidence>